<keyword evidence="1" id="KW-1133">Transmembrane helix</keyword>
<evidence type="ECO:0000313" key="2">
    <source>
        <dbReference type="EMBL" id="MCG2616496.1"/>
    </source>
</evidence>
<dbReference type="Proteomes" id="UP001165367">
    <property type="component" value="Unassembled WGS sequence"/>
</dbReference>
<reference evidence="2" key="1">
    <citation type="submission" date="2022-01" db="EMBL/GenBank/DDBJ databases">
        <authorList>
            <person name="Jo J.-H."/>
            <person name="Im W.-T."/>
        </authorList>
    </citation>
    <scope>NUCLEOTIDE SEQUENCE</scope>
    <source>
        <strain evidence="2">NA20</strain>
    </source>
</reference>
<evidence type="ECO:0000256" key="1">
    <source>
        <dbReference type="SAM" id="Phobius"/>
    </source>
</evidence>
<comment type="caution">
    <text evidence="2">The sequence shown here is derived from an EMBL/GenBank/DDBJ whole genome shotgun (WGS) entry which is preliminary data.</text>
</comment>
<keyword evidence="3" id="KW-1185">Reference proteome</keyword>
<evidence type="ECO:0000313" key="3">
    <source>
        <dbReference type="Proteomes" id="UP001165367"/>
    </source>
</evidence>
<organism evidence="2 3">
    <name type="scientific">Terrimonas ginsenosidimutans</name>
    <dbReference type="NCBI Taxonomy" id="2908004"/>
    <lineage>
        <taxon>Bacteria</taxon>
        <taxon>Pseudomonadati</taxon>
        <taxon>Bacteroidota</taxon>
        <taxon>Chitinophagia</taxon>
        <taxon>Chitinophagales</taxon>
        <taxon>Chitinophagaceae</taxon>
        <taxon>Terrimonas</taxon>
    </lineage>
</organism>
<feature type="transmembrane region" description="Helical" evidence="1">
    <location>
        <begin position="223"/>
        <end position="247"/>
    </location>
</feature>
<name>A0ABS9KVZ9_9BACT</name>
<dbReference type="Pfam" id="PF19656">
    <property type="entry name" value="DUF6159"/>
    <property type="match status" value="1"/>
</dbReference>
<proteinExistence type="predicted"/>
<keyword evidence="1" id="KW-0812">Transmembrane</keyword>
<dbReference type="EMBL" id="JAKLTR010000013">
    <property type="protein sequence ID" value="MCG2616496.1"/>
    <property type="molecule type" value="Genomic_DNA"/>
</dbReference>
<protein>
    <submittedName>
        <fullName evidence="2">DUF6159 family protein</fullName>
    </submittedName>
</protein>
<dbReference type="RefSeq" id="WP_237875032.1">
    <property type="nucleotide sequence ID" value="NZ_JAKLTR010000013.1"/>
</dbReference>
<feature type="transmembrane region" description="Helical" evidence="1">
    <location>
        <begin position="116"/>
        <end position="136"/>
    </location>
</feature>
<keyword evidence="1" id="KW-0472">Membrane</keyword>
<feature type="transmembrane region" description="Helical" evidence="1">
    <location>
        <begin position="27"/>
        <end position="46"/>
    </location>
</feature>
<accession>A0ABS9KVZ9</accession>
<gene>
    <name evidence="2" type="ORF">LZZ85_19505</name>
</gene>
<feature type="transmembrane region" description="Helical" evidence="1">
    <location>
        <begin position="142"/>
        <end position="171"/>
    </location>
</feature>
<feature type="transmembrane region" description="Helical" evidence="1">
    <location>
        <begin position="66"/>
        <end position="90"/>
    </location>
</feature>
<sequence>MNFFDRLSNGWTMAMNSFKVLKENKQLIIFPILSGISLILVIGSFFTGILAANGWDIDNMETENPFVIYGTIFLFYIVNYFVIVFFNMALVHCTRLYFRGEEVTVRAGLQFSFSRIGAIFSWAIFAAVVGTILKAIQENSGVVGKVITGIIGIVWGIATFFVVPIIAYENVGPLEAFKRSSKMMKEKWGQSLGATFSFGLIQIIGILIVAIPLYLVGSLIHPAVGIVFASLGAFAVVAIISAAEVIFISAVYHNINGDPVAHFNQQAIDNLFVHKD</sequence>
<dbReference type="InterPro" id="IPR046157">
    <property type="entry name" value="DUF6159"/>
</dbReference>
<feature type="transmembrane region" description="Helical" evidence="1">
    <location>
        <begin position="192"/>
        <end position="217"/>
    </location>
</feature>